<proteinExistence type="predicted"/>
<sequence length="174" mass="20071">MLPEALTLISLQSLINEAISEERIADSHTENYTEDSSNNVNEKNLCEKNDPALNKDICKFISAYKKRRLVQDTHVKLAVASFLQMCDWNAGRVNGNGYQRRVKRIRVQVASAARRSNNRKTRMQQEKSKKQTQDFVCEANEPTRFIMPARSKRLQKKHPHNLHKALIENRPNGV</sequence>
<evidence type="ECO:0000256" key="1">
    <source>
        <dbReference type="SAM" id="MobiDB-lite"/>
    </source>
</evidence>
<feature type="region of interest" description="Disordered" evidence="1">
    <location>
        <begin position="114"/>
        <end position="134"/>
    </location>
</feature>
<evidence type="ECO:0000313" key="3">
    <source>
        <dbReference type="Proteomes" id="UP000266673"/>
    </source>
</evidence>
<feature type="compositionally biased region" description="Basic and acidic residues" evidence="1">
    <location>
        <begin position="123"/>
        <end position="132"/>
    </location>
</feature>
<keyword evidence="3" id="KW-1185">Reference proteome</keyword>
<protein>
    <submittedName>
        <fullName evidence="2">Uncharacterized protein</fullName>
    </submittedName>
</protein>
<evidence type="ECO:0000313" key="2">
    <source>
        <dbReference type="EMBL" id="RIB25333.1"/>
    </source>
</evidence>
<dbReference type="OrthoDB" id="2475202at2759"/>
<dbReference type="AlphaFoldDB" id="A0A397VZ85"/>
<gene>
    <name evidence="2" type="ORF">C2G38_2031128</name>
</gene>
<dbReference type="EMBL" id="QKWP01000178">
    <property type="protein sequence ID" value="RIB25333.1"/>
    <property type="molecule type" value="Genomic_DNA"/>
</dbReference>
<feature type="region of interest" description="Disordered" evidence="1">
    <location>
        <begin position="26"/>
        <end position="46"/>
    </location>
</feature>
<accession>A0A397VZ85</accession>
<dbReference type="Proteomes" id="UP000266673">
    <property type="component" value="Unassembled WGS sequence"/>
</dbReference>
<comment type="caution">
    <text evidence="2">The sequence shown here is derived from an EMBL/GenBank/DDBJ whole genome shotgun (WGS) entry which is preliminary data.</text>
</comment>
<organism evidence="2 3">
    <name type="scientific">Gigaspora rosea</name>
    <dbReference type="NCBI Taxonomy" id="44941"/>
    <lineage>
        <taxon>Eukaryota</taxon>
        <taxon>Fungi</taxon>
        <taxon>Fungi incertae sedis</taxon>
        <taxon>Mucoromycota</taxon>
        <taxon>Glomeromycotina</taxon>
        <taxon>Glomeromycetes</taxon>
        <taxon>Diversisporales</taxon>
        <taxon>Gigasporaceae</taxon>
        <taxon>Gigaspora</taxon>
    </lineage>
</organism>
<name>A0A397VZ85_9GLOM</name>
<reference evidence="2 3" key="1">
    <citation type="submission" date="2018-06" db="EMBL/GenBank/DDBJ databases">
        <title>Comparative genomics reveals the genomic features of Rhizophagus irregularis, R. cerebriforme, R. diaphanum and Gigaspora rosea, and their symbiotic lifestyle signature.</title>
        <authorList>
            <person name="Morin E."/>
            <person name="San Clemente H."/>
            <person name="Chen E.C.H."/>
            <person name="De La Providencia I."/>
            <person name="Hainaut M."/>
            <person name="Kuo A."/>
            <person name="Kohler A."/>
            <person name="Murat C."/>
            <person name="Tang N."/>
            <person name="Roy S."/>
            <person name="Loubradou J."/>
            <person name="Henrissat B."/>
            <person name="Grigoriev I.V."/>
            <person name="Corradi N."/>
            <person name="Roux C."/>
            <person name="Martin F.M."/>
        </authorList>
    </citation>
    <scope>NUCLEOTIDE SEQUENCE [LARGE SCALE GENOMIC DNA]</scope>
    <source>
        <strain evidence="2 3">DAOM 194757</strain>
    </source>
</reference>